<accession>A0A8B7ZWC4</accession>
<feature type="compositionally biased region" description="Basic residues" evidence="6">
    <location>
        <begin position="149"/>
        <end position="159"/>
    </location>
</feature>
<name>A0A8B7ZWC4_ACAPL</name>
<dbReference type="InterPro" id="IPR052502">
    <property type="entry name" value="FAM241_domain"/>
</dbReference>
<evidence type="ECO:0000256" key="6">
    <source>
        <dbReference type="SAM" id="MobiDB-lite"/>
    </source>
</evidence>
<dbReference type="AlphaFoldDB" id="A0A8B7ZWC4"/>
<feature type="region of interest" description="Disordered" evidence="6">
    <location>
        <begin position="13"/>
        <end position="40"/>
    </location>
</feature>
<evidence type="ECO:0000256" key="1">
    <source>
        <dbReference type="ARBA" id="ARBA00004167"/>
    </source>
</evidence>
<sequence length="159" mass="16564">MVRILANGDIVQDDDPRVRQSPHAPNRSGPRMGFIQHNADPHQYGHDGQGAAGYQGHGISIFDTLNQRLLNLGIPCFNLGPYAIQPIVTVGFLLAMLLFGLPGLLFAGILFAVVKLSGGAGGGGSGSGENGGAWGGAGRSTGSGDGQRRNRAGRVIRHR</sequence>
<protein>
    <submittedName>
        <fullName evidence="10">Uncharacterized protein C10orf35-like</fullName>
    </submittedName>
</protein>
<comment type="similarity">
    <text evidence="2">Belongs to the FAM241 family.</text>
</comment>
<dbReference type="GeneID" id="110989161"/>
<evidence type="ECO:0000256" key="2">
    <source>
        <dbReference type="ARBA" id="ARBA00006165"/>
    </source>
</evidence>
<keyword evidence="3 7" id="KW-0812">Transmembrane</keyword>
<proteinExistence type="inferred from homology"/>
<dbReference type="GO" id="GO:0016020">
    <property type="term" value="C:membrane"/>
    <property type="evidence" value="ECO:0007669"/>
    <property type="project" value="UniProtKB-SubCell"/>
</dbReference>
<evidence type="ECO:0000256" key="4">
    <source>
        <dbReference type="ARBA" id="ARBA00022989"/>
    </source>
</evidence>
<gene>
    <name evidence="10" type="primary">LOC110989161</name>
</gene>
<feature type="transmembrane region" description="Helical" evidence="7">
    <location>
        <begin position="87"/>
        <end position="114"/>
    </location>
</feature>
<dbReference type="PANTHER" id="PTHR33690">
    <property type="entry name" value="DUF4605 DOMAIN-CONTAINING PROTEIN"/>
    <property type="match status" value="1"/>
</dbReference>
<dbReference type="OMA" id="LIYIVSH"/>
<evidence type="ECO:0000259" key="8">
    <source>
        <dbReference type="Pfam" id="PF15378"/>
    </source>
</evidence>
<dbReference type="KEGG" id="aplc:110989161"/>
<dbReference type="RefSeq" id="XP_022109060.1">
    <property type="nucleotide sequence ID" value="XM_022253368.1"/>
</dbReference>
<evidence type="ECO:0000256" key="5">
    <source>
        <dbReference type="ARBA" id="ARBA00023136"/>
    </source>
</evidence>
<organism evidence="9 10">
    <name type="scientific">Acanthaster planci</name>
    <name type="common">Crown-of-thorns starfish</name>
    <dbReference type="NCBI Taxonomy" id="133434"/>
    <lineage>
        <taxon>Eukaryota</taxon>
        <taxon>Metazoa</taxon>
        <taxon>Echinodermata</taxon>
        <taxon>Eleutherozoa</taxon>
        <taxon>Asterozoa</taxon>
        <taxon>Asteroidea</taxon>
        <taxon>Valvatacea</taxon>
        <taxon>Valvatida</taxon>
        <taxon>Acanthasteridae</taxon>
        <taxon>Acanthaster</taxon>
    </lineage>
</organism>
<dbReference type="PANTHER" id="PTHR33690:SF3">
    <property type="entry name" value="UBIQUITIN-LIKE DOMAIN-CONTAINING PROTEIN"/>
    <property type="match status" value="1"/>
</dbReference>
<reference evidence="10" key="1">
    <citation type="submission" date="2025-08" db="UniProtKB">
        <authorList>
            <consortium name="RefSeq"/>
        </authorList>
    </citation>
    <scope>IDENTIFICATION</scope>
</reference>
<evidence type="ECO:0000256" key="7">
    <source>
        <dbReference type="SAM" id="Phobius"/>
    </source>
</evidence>
<dbReference type="Pfam" id="PF15378">
    <property type="entry name" value="DUF4605"/>
    <property type="match status" value="1"/>
</dbReference>
<keyword evidence="9" id="KW-1185">Reference proteome</keyword>
<keyword evidence="4 7" id="KW-1133">Transmembrane helix</keyword>
<evidence type="ECO:0000313" key="10">
    <source>
        <dbReference type="RefSeq" id="XP_022109060.1"/>
    </source>
</evidence>
<keyword evidence="5 7" id="KW-0472">Membrane</keyword>
<dbReference type="InterPro" id="IPR027953">
    <property type="entry name" value="DUF4605"/>
</dbReference>
<dbReference type="Proteomes" id="UP000694845">
    <property type="component" value="Unplaced"/>
</dbReference>
<feature type="region of interest" description="Disordered" evidence="6">
    <location>
        <begin position="125"/>
        <end position="159"/>
    </location>
</feature>
<evidence type="ECO:0000256" key="3">
    <source>
        <dbReference type="ARBA" id="ARBA00022692"/>
    </source>
</evidence>
<dbReference type="OrthoDB" id="10060343at2759"/>
<comment type="subcellular location">
    <subcellularLocation>
        <location evidence="1">Membrane</location>
        <topology evidence="1">Single-pass membrane protein</topology>
    </subcellularLocation>
</comment>
<feature type="domain" description="DUF4605" evidence="8">
    <location>
        <begin position="60"/>
        <end position="117"/>
    </location>
</feature>
<evidence type="ECO:0000313" key="9">
    <source>
        <dbReference type="Proteomes" id="UP000694845"/>
    </source>
</evidence>
<feature type="compositionally biased region" description="Gly residues" evidence="6">
    <location>
        <begin position="125"/>
        <end position="145"/>
    </location>
</feature>